<name>A0A1D1W5M4_RAMVA</name>
<dbReference type="AlphaFoldDB" id="A0A1D1W5M4"/>
<gene>
    <name evidence="1" type="primary">RvY_18252-1</name>
    <name evidence="1" type="synonym">RvY_18252.1</name>
    <name evidence="1" type="ORF">RvY_18252</name>
</gene>
<reference evidence="1 2" key="1">
    <citation type="journal article" date="2016" name="Nat. Commun.">
        <title>Extremotolerant tardigrade genome and improved radiotolerance of human cultured cells by tardigrade-unique protein.</title>
        <authorList>
            <person name="Hashimoto T."/>
            <person name="Horikawa D.D."/>
            <person name="Saito Y."/>
            <person name="Kuwahara H."/>
            <person name="Kozuka-Hata H."/>
            <person name="Shin-I T."/>
            <person name="Minakuchi Y."/>
            <person name="Ohishi K."/>
            <person name="Motoyama A."/>
            <person name="Aizu T."/>
            <person name="Enomoto A."/>
            <person name="Kondo K."/>
            <person name="Tanaka S."/>
            <person name="Hara Y."/>
            <person name="Koshikawa S."/>
            <person name="Sagara H."/>
            <person name="Miura T."/>
            <person name="Yokobori S."/>
            <person name="Miyagawa K."/>
            <person name="Suzuki Y."/>
            <person name="Kubo T."/>
            <person name="Oyama M."/>
            <person name="Kohara Y."/>
            <person name="Fujiyama A."/>
            <person name="Arakawa K."/>
            <person name="Katayama T."/>
            <person name="Toyoda A."/>
            <person name="Kunieda T."/>
        </authorList>
    </citation>
    <scope>NUCLEOTIDE SEQUENCE [LARGE SCALE GENOMIC DNA]</scope>
    <source>
        <strain evidence="1 2">YOKOZUNA-1</strain>
    </source>
</reference>
<accession>A0A1D1W5M4</accession>
<organism evidence="1 2">
    <name type="scientific">Ramazzottius varieornatus</name>
    <name type="common">Water bear</name>
    <name type="synonym">Tardigrade</name>
    <dbReference type="NCBI Taxonomy" id="947166"/>
    <lineage>
        <taxon>Eukaryota</taxon>
        <taxon>Metazoa</taxon>
        <taxon>Ecdysozoa</taxon>
        <taxon>Tardigrada</taxon>
        <taxon>Eutardigrada</taxon>
        <taxon>Parachela</taxon>
        <taxon>Hypsibioidea</taxon>
        <taxon>Ramazzottiidae</taxon>
        <taxon>Ramazzottius</taxon>
    </lineage>
</organism>
<dbReference type="EMBL" id="BDGG01000018">
    <property type="protein sequence ID" value="GAV08586.1"/>
    <property type="molecule type" value="Genomic_DNA"/>
</dbReference>
<evidence type="ECO:0000313" key="2">
    <source>
        <dbReference type="Proteomes" id="UP000186922"/>
    </source>
</evidence>
<evidence type="ECO:0000313" key="1">
    <source>
        <dbReference type="EMBL" id="GAV08586.1"/>
    </source>
</evidence>
<protein>
    <submittedName>
        <fullName evidence="1">Uncharacterized protein</fullName>
    </submittedName>
</protein>
<keyword evidence="2" id="KW-1185">Reference proteome</keyword>
<dbReference type="Proteomes" id="UP000186922">
    <property type="component" value="Unassembled WGS sequence"/>
</dbReference>
<sequence>MRNGVRPQGLKMAQRSSSVRNQGCCQCPHPGAVTMSCSKALPTISRAMTQCDRKQAIWGSSPLSVCFQFSQEPHKSSSATIVRLPRSSVSRTDRLFASAYSVERNYSIIEV</sequence>
<comment type="caution">
    <text evidence="1">The sequence shown here is derived from an EMBL/GenBank/DDBJ whole genome shotgun (WGS) entry which is preliminary data.</text>
</comment>
<proteinExistence type="predicted"/>